<evidence type="ECO:0008006" key="4">
    <source>
        <dbReference type="Google" id="ProtNLM"/>
    </source>
</evidence>
<evidence type="ECO:0000256" key="1">
    <source>
        <dbReference type="SAM" id="MobiDB-lite"/>
    </source>
</evidence>
<dbReference type="EMBL" id="JAGMUU010000013">
    <property type="protein sequence ID" value="KAH7140312.1"/>
    <property type="molecule type" value="Genomic_DNA"/>
</dbReference>
<accession>A0A9P9J035</accession>
<dbReference type="OrthoDB" id="1262810at2759"/>
<feature type="region of interest" description="Disordered" evidence="1">
    <location>
        <begin position="1178"/>
        <end position="1203"/>
    </location>
</feature>
<sequence>MADDDMPQSAAEAEQHIRRIRIDKGLGDGPDQVGNNATDLEAALRILSHDLYQTATHFLLELIQNADDNTYDVDEPTLCISYSPGKVRIDCNERGFEKKHIEAICRICKSTKGGQNKSSGFVGEKGIGFKAVFKVASTVYISSGHYSFKFDRDAHLGMIAPVWQEFPERRKKGWTSILLKLSEDCNQEAIIDELQTYDPRILLFLRRLRKLSLKVDTGFLSTRNFKTILSRGDRPPTNPVMMTLKKDRTESNYFVWRHQVNGLPKEARRTGITSSEIVVAFPLSKDKTEPLVERQSVYAFLPVRDYGFNFLLQADFLLPATREDITADSAWNEALLEAAQTAYVEAMVHMSSLPTRLCRSLVRFIPAQFLNTTALSGFRDGVVEKLKLAAVLETGTGRFRPPNEILIMPKAYCDHLGRPFIASKAENSLSSQYSEAELFSLKLLGLEVMTQQAFLDGLKDMLDNDPAAFFKDRDRAWHAKFSETIEGTAHRGRQSLPLIPLRSGQWVKPATGAIFFPKRSGSDSSIPDRISIQVVDPDAASDHSRRKFFTAMGVKEYRDEDILHAIDNAHRGYEFHDSPPPPDVLVSHAEFRFKVLGNNRHDHDIWMAAEDGRSLRHSSMYMHSTMPSSATQLLPKDPSRGFLHPLYTEGARGRNTKWMEFLTSQLDIPIYPRLMAEYAGQKHDSIIHPDFQVLMDGFLTAECLVILRDGWDYYQTYLDLKINTSDYRYLTIETRRNLVSILKSKPVKCSGFSELVSIKDTYRPPAALIKPVEGLAPLLLIPELEDPRWRSVLTCLGVTVDAGLRFYLQCLRGAASEKDVNLDTVRHLYREIQIKGIEDAQLLRKAFQEESLVYVPKSKTSKRRWVATENCIWKGESWLIRSLRLEKLYPENEVLFRNYLLVQNSGVEHIMKEADLIRPGHTTAHISKIFLAFSKHLLYSNFTPEQIDKLRAIAMFPIVTKPETEPYEYLVSVDDEKPWLIADRPVFKDHFQYILPVLGLTVDTVLSIQNFLVALGLQTRLLSEVATSVTEAHGDVSLSKDLTERYRARSDYLVRLIPIHKRIDEQILQSFRKVEVHLASKVVQYWRAPVSLRQVQSTLTEGVAFLECDYAGAFRIYLRAGYEAEDNPLELSDQLGLFFNIPSGDWDLLNVVLTGNINRIDALFEARGIAPLTEHVTFEEETDEDSDEEEYDPGEERQDQLQHESVSRFARILRQTRFLPSLSSSVEQNVVKEEKSTFQEGGINQPSSVQASLSPVSLATMRSTLRDLEFSERDNSIVGTLPELTLFNRLMGLAKFDSDVGEMIVSDILEQVLGNRYEPETMWANKNSRLPGTSVFTFTDHEGHFTALLSRLEGIPGRPQGHSNLIYHIDIKTTHQLAPTKFTFSPDELNRARCYSVLRKTEPELSGSPFRHIAVLAHISEVRGNPKIIFLADPWDLLNDGQVCLAPSFRYEASLKLKSLTRVKGLAGNTDGSGGWAQVQLRTTRRPFITEKEK</sequence>
<feature type="compositionally biased region" description="Basic and acidic residues" evidence="1">
    <location>
        <begin position="1194"/>
        <end position="1203"/>
    </location>
</feature>
<organism evidence="2 3">
    <name type="scientific">Dactylonectria estremocensis</name>
    <dbReference type="NCBI Taxonomy" id="1079267"/>
    <lineage>
        <taxon>Eukaryota</taxon>
        <taxon>Fungi</taxon>
        <taxon>Dikarya</taxon>
        <taxon>Ascomycota</taxon>
        <taxon>Pezizomycotina</taxon>
        <taxon>Sordariomycetes</taxon>
        <taxon>Hypocreomycetidae</taxon>
        <taxon>Hypocreales</taxon>
        <taxon>Nectriaceae</taxon>
        <taxon>Dactylonectria</taxon>
    </lineage>
</organism>
<dbReference type="Gene3D" id="3.30.565.10">
    <property type="entry name" value="Histidine kinase-like ATPase, C-terminal domain"/>
    <property type="match status" value="1"/>
</dbReference>
<dbReference type="PANTHER" id="PTHR32387:SF0">
    <property type="entry name" value="PROTEIN NO VEIN"/>
    <property type="match status" value="1"/>
</dbReference>
<keyword evidence="3" id="KW-1185">Reference proteome</keyword>
<comment type="caution">
    <text evidence="2">The sequence shown here is derived from an EMBL/GenBank/DDBJ whole genome shotgun (WGS) entry which is preliminary data.</text>
</comment>
<dbReference type="PANTHER" id="PTHR32387">
    <property type="entry name" value="WU:FJ29H11"/>
    <property type="match status" value="1"/>
</dbReference>
<protein>
    <recommendedName>
        <fullName evidence="4">Protein NO VEIN C-terminal domain-containing protein</fullName>
    </recommendedName>
</protein>
<name>A0A9P9J035_9HYPO</name>
<gene>
    <name evidence="2" type="ORF">B0J13DRAFT_557512</name>
</gene>
<proteinExistence type="predicted"/>
<dbReference type="Proteomes" id="UP000717696">
    <property type="component" value="Unassembled WGS sequence"/>
</dbReference>
<dbReference type="InterPro" id="IPR052957">
    <property type="entry name" value="Auxin_embryo_med"/>
</dbReference>
<dbReference type="SUPFAM" id="SSF55874">
    <property type="entry name" value="ATPase domain of HSP90 chaperone/DNA topoisomerase II/histidine kinase"/>
    <property type="match status" value="1"/>
</dbReference>
<dbReference type="NCBIfam" id="NF047352">
    <property type="entry name" value="P_loop_sacsin"/>
    <property type="match status" value="1"/>
</dbReference>
<reference evidence="2" key="1">
    <citation type="journal article" date="2021" name="Nat. Commun.">
        <title>Genetic determinants of endophytism in the Arabidopsis root mycobiome.</title>
        <authorList>
            <person name="Mesny F."/>
            <person name="Miyauchi S."/>
            <person name="Thiergart T."/>
            <person name="Pickel B."/>
            <person name="Atanasova L."/>
            <person name="Karlsson M."/>
            <person name="Huettel B."/>
            <person name="Barry K.W."/>
            <person name="Haridas S."/>
            <person name="Chen C."/>
            <person name="Bauer D."/>
            <person name="Andreopoulos W."/>
            <person name="Pangilinan J."/>
            <person name="LaButti K."/>
            <person name="Riley R."/>
            <person name="Lipzen A."/>
            <person name="Clum A."/>
            <person name="Drula E."/>
            <person name="Henrissat B."/>
            <person name="Kohler A."/>
            <person name="Grigoriev I.V."/>
            <person name="Martin F.M."/>
            <person name="Hacquard S."/>
        </authorList>
    </citation>
    <scope>NUCLEOTIDE SEQUENCE</scope>
    <source>
        <strain evidence="2">MPI-CAGE-AT-0021</strain>
    </source>
</reference>
<dbReference type="InterPro" id="IPR036890">
    <property type="entry name" value="HATPase_C_sf"/>
</dbReference>
<evidence type="ECO:0000313" key="2">
    <source>
        <dbReference type="EMBL" id="KAH7140312.1"/>
    </source>
</evidence>
<feature type="compositionally biased region" description="Acidic residues" evidence="1">
    <location>
        <begin position="1179"/>
        <end position="1193"/>
    </location>
</feature>
<evidence type="ECO:0000313" key="3">
    <source>
        <dbReference type="Proteomes" id="UP000717696"/>
    </source>
</evidence>